<dbReference type="OrthoDB" id="1733332at2759"/>
<feature type="compositionally biased region" description="Polar residues" evidence="1">
    <location>
        <begin position="247"/>
        <end position="257"/>
    </location>
</feature>
<protein>
    <submittedName>
        <fullName evidence="3">Mannose-1-phosphate guanyltransferase</fullName>
    </submittedName>
</protein>
<dbReference type="InterPro" id="IPR029044">
    <property type="entry name" value="Nucleotide-diphossugar_trans"/>
</dbReference>
<dbReference type="Pfam" id="PF00483">
    <property type="entry name" value="NTP_transferase"/>
    <property type="match status" value="1"/>
</dbReference>
<dbReference type="AlphaFoldDB" id="A0A132NS20"/>
<dbReference type="GO" id="GO:0016740">
    <property type="term" value="F:transferase activity"/>
    <property type="evidence" value="ECO:0007669"/>
    <property type="project" value="UniProtKB-KW"/>
</dbReference>
<feature type="domain" description="Nucleotidyl transferase" evidence="2">
    <location>
        <begin position="4"/>
        <end position="156"/>
    </location>
</feature>
<dbReference type="PANTHER" id="PTHR22572">
    <property type="entry name" value="SUGAR-1-PHOSPHATE GUANYL TRANSFERASE"/>
    <property type="match status" value="1"/>
</dbReference>
<reference evidence="3 4" key="1">
    <citation type="journal article" date="2015" name="Mol. Biochem. Parasitol.">
        <title>Identification of polymorphic genes for use in assemblage B genotyping assays through comparative genomics of multiple assemblage B Giardia duodenalis isolates.</title>
        <authorList>
            <person name="Wielinga C."/>
            <person name="Thompson R.C."/>
            <person name="Monis P."/>
            <person name="Ryan U."/>
        </authorList>
    </citation>
    <scope>NUCLEOTIDE SEQUENCE [LARGE SCALE GENOMIC DNA]</scope>
    <source>
        <strain evidence="3 4">BAH15c1</strain>
    </source>
</reference>
<name>A0A132NS20_GIAIN</name>
<evidence type="ECO:0000259" key="2">
    <source>
        <dbReference type="Pfam" id="PF00483"/>
    </source>
</evidence>
<evidence type="ECO:0000313" key="3">
    <source>
        <dbReference type="EMBL" id="KWX12913.1"/>
    </source>
</evidence>
<dbReference type="EMBL" id="JXTI01000093">
    <property type="protein sequence ID" value="KWX12913.1"/>
    <property type="molecule type" value="Genomic_DNA"/>
</dbReference>
<proteinExistence type="predicted"/>
<dbReference type="Proteomes" id="UP000070089">
    <property type="component" value="Unassembled WGS sequence"/>
</dbReference>
<dbReference type="InterPro" id="IPR005835">
    <property type="entry name" value="NTP_transferase_dom"/>
</dbReference>
<dbReference type="Gene3D" id="3.90.550.10">
    <property type="entry name" value="Spore Coat Polysaccharide Biosynthesis Protein SpsA, Chain A"/>
    <property type="match status" value="2"/>
</dbReference>
<dbReference type="SUPFAM" id="SSF53448">
    <property type="entry name" value="Nucleotide-diphospho-sugar transferases"/>
    <property type="match status" value="2"/>
</dbReference>
<dbReference type="VEuPathDB" id="GiardiaDB:QR46_3091"/>
<dbReference type="InterPro" id="IPR050486">
    <property type="entry name" value="Mannose-1P_guanyltransferase"/>
</dbReference>
<organism evidence="3 4">
    <name type="scientific">Giardia duodenalis assemblage B</name>
    <dbReference type="NCBI Taxonomy" id="1394984"/>
    <lineage>
        <taxon>Eukaryota</taxon>
        <taxon>Metamonada</taxon>
        <taxon>Diplomonadida</taxon>
        <taxon>Hexamitidae</taxon>
        <taxon>Giardiinae</taxon>
        <taxon>Giardia</taxon>
    </lineage>
</organism>
<evidence type="ECO:0000256" key="1">
    <source>
        <dbReference type="SAM" id="MobiDB-lite"/>
    </source>
</evidence>
<feature type="region of interest" description="Disordered" evidence="1">
    <location>
        <begin position="247"/>
        <end position="271"/>
    </location>
</feature>
<sequence length="514" mass="56335">MATAIILAGGKGTRLRPMTDTTPKPLLRTPRKTILETQIQNLYDHGVHSVYILIHQSQHEPYKACIDTLDIRHYIRIVLVVELEWLGTAGAVVNCLWAHPELSHLTHVLIMNGDIVCNYPFSSLISIYKASNCACLLTHFATKDASQYGLLRLSKEHKSLKVSSEALDKSSLSFSSQNTELLDSLSAGDRLQSSSSLVNSIESTDILSEELTDISAESESVTSSTSLVDTCQIMRIKDYDRIHRSSTRISRVSTPHLPSSPAGLRSKSYGTSWHSGDTGIRSKVKGRYGEGVDLTPLGSLQLDLSYGQLSLMDCSSRHLHSFSKQVTPRAATQSSSKTVTRLGKVLEFIEKPRFTAGEGQQKDRQSVDNTGLCYANAGIYVINPSLLLSFPVPCSMEEKVFPTLLARKLNILSFYIGTEKTWSDMGTIAGFIRGCQLLNKVPTFDPASTSSMSKGTCHGNVVDDTSRISSKANVSNCVIYGGTTVPPGVYLDGCIVCSAERICPGKRYYNKIIY</sequence>
<keyword evidence="3" id="KW-0808">Transferase</keyword>
<comment type="caution">
    <text evidence="3">The sequence shown here is derived from an EMBL/GenBank/DDBJ whole genome shotgun (WGS) entry which is preliminary data.</text>
</comment>
<accession>A0A132NS20</accession>
<gene>
    <name evidence="3" type="ORF">QR46_3091</name>
</gene>
<evidence type="ECO:0000313" key="4">
    <source>
        <dbReference type="Proteomes" id="UP000070089"/>
    </source>
</evidence>